<proteinExistence type="predicted"/>
<gene>
    <name evidence="2" type="ORF">NE237_007552</name>
</gene>
<dbReference type="OrthoDB" id="1750267at2759"/>
<sequence>MGQVTITVVHQRISQGNEELRTRETTALAKVKELSKLLEEASPKEILVDNGELSDSEKDYDLLPRVVEFSVENGNGGKEEHMFEFPYRQLEEPHEDKDQETDLTVPVELKVENGNRIPKEGNEIPQERNGNPQEGNRNPQEEEKKKRFNRGGNEDLDNCKIGEKNLPPEKEPEQQSSKEDLDSKKDGENFDQVNGSAPSKSNN</sequence>
<name>A0A9Q0KPH3_9MAGN</name>
<reference evidence="2" key="1">
    <citation type="journal article" date="2023" name="Plant J.">
        <title>The genome of the king protea, Protea cynaroides.</title>
        <authorList>
            <person name="Chang J."/>
            <person name="Duong T.A."/>
            <person name="Schoeman C."/>
            <person name="Ma X."/>
            <person name="Roodt D."/>
            <person name="Barker N."/>
            <person name="Li Z."/>
            <person name="Van de Peer Y."/>
            <person name="Mizrachi E."/>
        </authorList>
    </citation>
    <scope>NUCLEOTIDE SEQUENCE</scope>
    <source>
        <tissue evidence="2">Young leaves</tissue>
    </source>
</reference>
<protein>
    <submittedName>
        <fullName evidence="2">Uncharacterized protein</fullName>
    </submittedName>
</protein>
<feature type="region of interest" description="Disordered" evidence="1">
    <location>
        <begin position="85"/>
        <end position="203"/>
    </location>
</feature>
<dbReference type="EMBL" id="JAMYWD010000004">
    <property type="protein sequence ID" value="KAJ4974378.1"/>
    <property type="molecule type" value="Genomic_DNA"/>
</dbReference>
<organism evidence="2 3">
    <name type="scientific">Protea cynaroides</name>
    <dbReference type="NCBI Taxonomy" id="273540"/>
    <lineage>
        <taxon>Eukaryota</taxon>
        <taxon>Viridiplantae</taxon>
        <taxon>Streptophyta</taxon>
        <taxon>Embryophyta</taxon>
        <taxon>Tracheophyta</taxon>
        <taxon>Spermatophyta</taxon>
        <taxon>Magnoliopsida</taxon>
        <taxon>Proteales</taxon>
        <taxon>Proteaceae</taxon>
        <taxon>Protea</taxon>
    </lineage>
</organism>
<comment type="caution">
    <text evidence="2">The sequence shown here is derived from an EMBL/GenBank/DDBJ whole genome shotgun (WGS) entry which is preliminary data.</text>
</comment>
<feature type="compositionally biased region" description="Basic and acidic residues" evidence="1">
    <location>
        <begin position="85"/>
        <end position="97"/>
    </location>
</feature>
<evidence type="ECO:0000256" key="1">
    <source>
        <dbReference type="SAM" id="MobiDB-lite"/>
    </source>
</evidence>
<feature type="compositionally biased region" description="Basic and acidic residues" evidence="1">
    <location>
        <begin position="109"/>
        <end position="126"/>
    </location>
</feature>
<feature type="compositionally biased region" description="Polar residues" evidence="1">
    <location>
        <begin position="128"/>
        <end position="138"/>
    </location>
</feature>
<accession>A0A9Q0KPH3</accession>
<keyword evidence="3" id="KW-1185">Reference proteome</keyword>
<feature type="compositionally biased region" description="Basic and acidic residues" evidence="1">
    <location>
        <begin position="157"/>
        <end position="188"/>
    </location>
</feature>
<dbReference type="AlphaFoldDB" id="A0A9Q0KPH3"/>
<evidence type="ECO:0000313" key="3">
    <source>
        <dbReference type="Proteomes" id="UP001141806"/>
    </source>
</evidence>
<dbReference type="Proteomes" id="UP001141806">
    <property type="component" value="Unassembled WGS sequence"/>
</dbReference>
<evidence type="ECO:0000313" key="2">
    <source>
        <dbReference type="EMBL" id="KAJ4974378.1"/>
    </source>
</evidence>
<feature type="compositionally biased region" description="Polar residues" evidence="1">
    <location>
        <begin position="191"/>
        <end position="203"/>
    </location>
</feature>